<dbReference type="EMBL" id="JAKMXF010000301">
    <property type="protein sequence ID" value="KAI6651932.1"/>
    <property type="molecule type" value="Genomic_DNA"/>
</dbReference>
<organism evidence="1 2">
    <name type="scientific">Oopsacas minuta</name>
    <dbReference type="NCBI Taxonomy" id="111878"/>
    <lineage>
        <taxon>Eukaryota</taxon>
        <taxon>Metazoa</taxon>
        <taxon>Porifera</taxon>
        <taxon>Hexactinellida</taxon>
        <taxon>Hexasterophora</taxon>
        <taxon>Lyssacinosida</taxon>
        <taxon>Leucopsacidae</taxon>
        <taxon>Oopsacas</taxon>
    </lineage>
</organism>
<dbReference type="PANTHER" id="PTHR46114:SF1">
    <property type="entry name" value="ZAD DOMAIN-CONTAINING PROTEIN"/>
    <property type="match status" value="1"/>
</dbReference>
<dbReference type="PANTHER" id="PTHR46114">
    <property type="entry name" value="APPLE DOMAIN-CONTAINING PROTEIN"/>
    <property type="match status" value="1"/>
</dbReference>
<keyword evidence="2" id="KW-1185">Reference proteome</keyword>
<protein>
    <submittedName>
        <fullName evidence="1">Uncharacterized protein</fullName>
    </submittedName>
</protein>
<accession>A0AAV7JSH3</accession>
<gene>
    <name evidence="1" type="ORF">LOD99_4811</name>
</gene>
<sequence>MLQDWTKGKRKGLPFAIPMVWREPQDHTTDCYFCMVNTKGVGKKSRQTLSYPSIPSAMRPVSHSDRLPPPVVSGFAFPNDEETKLEREEIVEMEYQKTDTESESEDSSCETRVTVQQFNQSELNDIVLDQSVKVSFFRKREELLLPYFSVENKLVCCNDIPGLLGQLGISSYDPGEWRLFLDSSKRSLKCVLLHNGNVYGAVPVGHSTVLKEQHDDIRIVMDLLGYHDHNWIICVDLKMVSFLLGQQKGYTKFPCYLCMWDSRAREKHWIQKEWPLRETFQAGMPNVTHDPIVSRDKIVFPPLHIKLGLMKQFVKALNPDNESFHHLVYTFPALSYDKIKAGVFDGPQIRTLIRDKNFIQKMNVREKAPNYEMLVSKMLSGFRDLGCNMSIKVHFLYSHLDKFPENLGAVSDEQGERFHQDLMTVEERYQGRWDRHMMADYCWGIKRDCPHKAYKRRSYKRKFCPDL</sequence>
<comment type="caution">
    <text evidence="1">The sequence shown here is derived from an EMBL/GenBank/DDBJ whole genome shotgun (WGS) entry which is preliminary data.</text>
</comment>
<evidence type="ECO:0000313" key="1">
    <source>
        <dbReference type="EMBL" id="KAI6651932.1"/>
    </source>
</evidence>
<name>A0AAV7JSH3_9METZ</name>
<proteinExistence type="predicted"/>
<dbReference type="Proteomes" id="UP001165289">
    <property type="component" value="Unassembled WGS sequence"/>
</dbReference>
<dbReference type="AlphaFoldDB" id="A0AAV7JSH3"/>
<reference evidence="1 2" key="1">
    <citation type="journal article" date="2023" name="BMC Biol.">
        <title>The compact genome of the sponge Oopsacas minuta (Hexactinellida) is lacking key metazoan core genes.</title>
        <authorList>
            <person name="Santini S."/>
            <person name="Schenkelaars Q."/>
            <person name="Jourda C."/>
            <person name="Duchesne M."/>
            <person name="Belahbib H."/>
            <person name="Rocher C."/>
            <person name="Selva M."/>
            <person name="Riesgo A."/>
            <person name="Vervoort M."/>
            <person name="Leys S.P."/>
            <person name="Kodjabachian L."/>
            <person name="Le Bivic A."/>
            <person name="Borchiellini C."/>
            <person name="Claverie J.M."/>
            <person name="Renard E."/>
        </authorList>
    </citation>
    <scope>NUCLEOTIDE SEQUENCE [LARGE SCALE GENOMIC DNA]</scope>
    <source>
        <strain evidence="1">SPO-2</strain>
    </source>
</reference>
<evidence type="ECO:0000313" key="2">
    <source>
        <dbReference type="Proteomes" id="UP001165289"/>
    </source>
</evidence>